<sequence length="202" mass="23050">QVVLILVGLIGSGKSTFAQALEKHLPQYRRCCQDELGGDRRRVEALARQTLREGLNVCVDRTNTNRRISRQRAHWIKIAREVPGTAIWVLVFDTPYQVCMGRLRERIDHPTIKTPEQALEILARFSSSFQPPSPHEGYHHIMNLRPSDHPALDWTKEEVIAVLQQLRDSLPVISDRQTYILPQFWGSSSRGTASNRGSSYRG</sequence>
<dbReference type="GO" id="GO:0046403">
    <property type="term" value="F:polynucleotide 3'-phosphatase activity"/>
    <property type="evidence" value="ECO:0007669"/>
    <property type="project" value="TreeGrafter"/>
</dbReference>
<dbReference type="EMBL" id="KV425560">
    <property type="protein sequence ID" value="KZT27756.1"/>
    <property type="molecule type" value="Genomic_DNA"/>
</dbReference>
<dbReference type="InterPro" id="IPR027417">
    <property type="entry name" value="P-loop_NTPase"/>
</dbReference>
<dbReference type="Gene3D" id="3.40.50.300">
    <property type="entry name" value="P-loop containing nucleotide triphosphate hydrolases"/>
    <property type="match status" value="1"/>
</dbReference>
<proteinExistence type="predicted"/>
<evidence type="ECO:0000313" key="2">
    <source>
        <dbReference type="Proteomes" id="UP000076761"/>
    </source>
</evidence>
<accession>A0A165U7F6</accession>
<feature type="non-terminal residue" evidence="1">
    <location>
        <position position="1"/>
    </location>
</feature>
<protein>
    <recommendedName>
        <fullName evidence="3">P-loop containing nucleoside triphosphate hydrolase protein</fullName>
    </recommendedName>
</protein>
<name>A0A165U7F6_9AGAM</name>
<dbReference type="STRING" id="1314782.A0A165U7F6"/>
<keyword evidence="2" id="KW-1185">Reference proteome</keyword>
<dbReference type="PANTHER" id="PTHR12083">
    <property type="entry name" value="BIFUNCTIONAL POLYNUCLEOTIDE PHOSPHATASE/KINASE"/>
    <property type="match status" value="1"/>
</dbReference>
<reference evidence="1 2" key="1">
    <citation type="journal article" date="2016" name="Mol. Biol. Evol.">
        <title>Comparative Genomics of Early-Diverging Mushroom-Forming Fungi Provides Insights into the Origins of Lignocellulose Decay Capabilities.</title>
        <authorList>
            <person name="Nagy L.G."/>
            <person name="Riley R."/>
            <person name="Tritt A."/>
            <person name="Adam C."/>
            <person name="Daum C."/>
            <person name="Floudas D."/>
            <person name="Sun H."/>
            <person name="Yadav J.S."/>
            <person name="Pangilinan J."/>
            <person name="Larsson K.H."/>
            <person name="Matsuura K."/>
            <person name="Barry K."/>
            <person name="Labutti K."/>
            <person name="Kuo R."/>
            <person name="Ohm R.A."/>
            <person name="Bhattacharya S.S."/>
            <person name="Shirouzu T."/>
            <person name="Yoshinaga Y."/>
            <person name="Martin F.M."/>
            <person name="Grigoriev I.V."/>
            <person name="Hibbett D.S."/>
        </authorList>
    </citation>
    <scope>NUCLEOTIDE SEQUENCE [LARGE SCALE GENOMIC DNA]</scope>
    <source>
        <strain evidence="1 2">HHB14362 ss-1</strain>
    </source>
</reference>
<gene>
    <name evidence="1" type="ORF">NEOLEDRAFT_1034330</name>
</gene>
<dbReference type="GO" id="GO:0006281">
    <property type="term" value="P:DNA repair"/>
    <property type="evidence" value="ECO:0007669"/>
    <property type="project" value="TreeGrafter"/>
</dbReference>
<dbReference type="GO" id="GO:0046404">
    <property type="term" value="F:ATP-dependent polydeoxyribonucleotide 5'-hydroxyl-kinase activity"/>
    <property type="evidence" value="ECO:0007669"/>
    <property type="project" value="TreeGrafter"/>
</dbReference>
<dbReference type="Pfam" id="PF13671">
    <property type="entry name" value="AAA_33"/>
    <property type="match status" value="1"/>
</dbReference>
<evidence type="ECO:0000313" key="1">
    <source>
        <dbReference type="EMBL" id="KZT27756.1"/>
    </source>
</evidence>
<dbReference type="OrthoDB" id="3512845at2759"/>
<dbReference type="GO" id="GO:0003690">
    <property type="term" value="F:double-stranded DNA binding"/>
    <property type="evidence" value="ECO:0007669"/>
    <property type="project" value="TreeGrafter"/>
</dbReference>
<evidence type="ECO:0008006" key="3">
    <source>
        <dbReference type="Google" id="ProtNLM"/>
    </source>
</evidence>
<organism evidence="1 2">
    <name type="scientific">Neolentinus lepideus HHB14362 ss-1</name>
    <dbReference type="NCBI Taxonomy" id="1314782"/>
    <lineage>
        <taxon>Eukaryota</taxon>
        <taxon>Fungi</taxon>
        <taxon>Dikarya</taxon>
        <taxon>Basidiomycota</taxon>
        <taxon>Agaricomycotina</taxon>
        <taxon>Agaricomycetes</taxon>
        <taxon>Gloeophyllales</taxon>
        <taxon>Gloeophyllaceae</taxon>
        <taxon>Neolentinus</taxon>
    </lineage>
</organism>
<dbReference type="Proteomes" id="UP000076761">
    <property type="component" value="Unassembled WGS sequence"/>
</dbReference>
<dbReference type="PANTHER" id="PTHR12083:SF9">
    <property type="entry name" value="BIFUNCTIONAL POLYNUCLEOTIDE PHOSPHATASE_KINASE"/>
    <property type="match status" value="1"/>
</dbReference>
<dbReference type="SUPFAM" id="SSF52540">
    <property type="entry name" value="P-loop containing nucleoside triphosphate hydrolases"/>
    <property type="match status" value="1"/>
</dbReference>
<dbReference type="InParanoid" id="A0A165U7F6"/>
<dbReference type="AlphaFoldDB" id="A0A165U7F6"/>
<feature type="non-terminal residue" evidence="1">
    <location>
        <position position="202"/>
    </location>
</feature>